<dbReference type="InterPro" id="IPR007527">
    <property type="entry name" value="Znf_SWIM"/>
</dbReference>
<evidence type="ECO:0000256" key="5">
    <source>
        <dbReference type="SAM" id="MobiDB-lite"/>
    </source>
</evidence>
<sequence>MAKGKLVVICQSGGKFTSNNDGSLLYTGGDAHAMRVSNETQFDEFKSEISEMWKYDSGSMAIKYFLPNNKRTLITISGDKDIQRMIDFHEDSATVDVYVMPGEIVASGVSNTPCSRSSRTTVAELVTAVDTPTVVNSLAAVNEDTEDNGQQNLAKVWENIITGVHQQFNSVHEFRDALGKYSITHGFVYKFKNNDSRRVSAKCKAEGCPWRIHASKLSTTPLFRIKKMNGTHTCGAGIGTANRPQASKKLVASIIKEKLRDTPNYRPKEIANDIQRDFGIEVRYSQAWRGMETAREELLGSYKEAYNQLPWLCEKIVETNPGSVATLITRDDLSFHRLFVAFHASLYGFQNGCRPLLFLDTMTLQSRYQGELLTATAVDGNDNVFPVAFAIVDVVSDDNWHWFLVELKSLLSTSQSITFVAEKQKGISESLSEIFTNSYHGYCLYHLTENLKKDLKGPLTQEVIRVIVSQFYDAAYASTLDEFKKCAKSIKDISPEGYEWILQNEPEHWANAFFKGARFNHIACDIAESFYGWISELPGLPVIQMVDTIRRKMMELIYTRQVDSVQWSTILTPSSEEKLQKETLKARSLEVLFSPSSVFEVRDDLGTINVVNIDHWDCSCRKWQISGLPCLHAVAVLERVGRNIYDYCSKFFMTDTYRLTYSESINAIPTADRPVHSDSSPVRVHPPCVRRPSGRPKQRRLRSQGIVKRPLHCSRCKGVGHNKSTCQLSS</sequence>
<accession>A0A835DBI8</accession>
<dbReference type="Pfam" id="PF10551">
    <property type="entry name" value="MULE"/>
    <property type="match status" value="1"/>
</dbReference>
<gene>
    <name evidence="7" type="ORF">HHK36_020959</name>
</gene>
<keyword evidence="3" id="KW-0862">Zinc</keyword>
<keyword evidence="1" id="KW-0479">Metal-binding</keyword>
<feature type="region of interest" description="Disordered" evidence="5">
    <location>
        <begin position="672"/>
        <end position="701"/>
    </location>
</feature>
<evidence type="ECO:0000313" key="8">
    <source>
        <dbReference type="Proteomes" id="UP000655225"/>
    </source>
</evidence>
<dbReference type="InterPro" id="IPR006564">
    <property type="entry name" value="Znf_PMZ"/>
</dbReference>
<evidence type="ECO:0000259" key="6">
    <source>
        <dbReference type="PROSITE" id="PS50966"/>
    </source>
</evidence>
<feature type="compositionally biased region" description="Low complexity" evidence="5">
    <location>
        <begin position="679"/>
        <end position="691"/>
    </location>
</feature>
<evidence type="ECO:0000256" key="2">
    <source>
        <dbReference type="ARBA" id="ARBA00022771"/>
    </source>
</evidence>
<dbReference type="SMART" id="SM00666">
    <property type="entry name" value="PB1"/>
    <property type="match status" value="1"/>
</dbReference>
<dbReference type="OMA" id="WHWFLVE"/>
<dbReference type="PROSITE" id="PS50966">
    <property type="entry name" value="ZF_SWIM"/>
    <property type="match status" value="1"/>
</dbReference>
<proteinExistence type="predicted"/>
<dbReference type="Proteomes" id="UP000655225">
    <property type="component" value="Unassembled WGS sequence"/>
</dbReference>
<evidence type="ECO:0000256" key="1">
    <source>
        <dbReference type="ARBA" id="ARBA00022723"/>
    </source>
</evidence>
<dbReference type="GO" id="GO:0008270">
    <property type="term" value="F:zinc ion binding"/>
    <property type="evidence" value="ECO:0007669"/>
    <property type="project" value="UniProtKB-KW"/>
</dbReference>
<dbReference type="PANTHER" id="PTHR31973:SF182">
    <property type="entry name" value="SWIM-TYPE DOMAIN-CONTAINING PROTEIN"/>
    <property type="match status" value="1"/>
</dbReference>
<dbReference type="PANTHER" id="PTHR31973">
    <property type="entry name" value="POLYPROTEIN, PUTATIVE-RELATED"/>
    <property type="match status" value="1"/>
</dbReference>
<dbReference type="SMART" id="SM00575">
    <property type="entry name" value="ZnF_PMZ"/>
    <property type="match status" value="1"/>
</dbReference>
<comment type="caution">
    <text evidence="7">The sequence shown here is derived from an EMBL/GenBank/DDBJ whole genome shotgun (WGS) entry which is preliminary data.</text>
</comment>
<keyword evidence="8" id="KW-1185">Reference proteome</keyword>
<dbReference type="Pfam" id="PF03108">
    <property type="entry name" value="DBD_Tnp_Mut"/>
    <property type="match status" value="1"/>
</dbReference>
<evidence type="ECO:0000256" key="4">
    <source>
        <dbReference type="PROSITE-ProRule" id="PRU00325"/>
    </source>
</evidence>
<dbReference type="InterPro" id="IPR000270">
    <property type="entry name" value="PB1_dom"/>
</dbReference>
<evidence type="ECO:0000256" key="3">
    <source>
        <dbReference type="ARBA" id="ARBA00022833"/>
    </source>
</evidence>
<dbReference type="Pfam" id="PF00564">
    <property type="entry name" value="PB1"/>
    <property type="match status" value="1"/>
</dbReference>
<dbReference type="OrthoDB" id="125347at2759"/>
<name>A0A835DBI8_TETSI</name>
<evidence type="ECO:0000313" key="7">
    <source>
        <dbReference type="EMBL" id="KAF8394742.1"/>
    </source>
</evidence>
<dbReference type="InterPro" id="IPR018289">
    <property type="entry name" value="MULE_transposase_dom"/>
</dbReference>
<dbReference type="InterPro" id="IPR004332">
    <property type="entry name" value="Transposase_MuDR"/>
</dbReference>
<keyword evidence="2 4" id="KW-0863">Zinc-finger</keyword>
<feature type="domain" description="SWIM-type" evidence="6">
    <location>
        <begin position="609"/>
        <end position="641"/>
    </location>
</feature>
<dbReference type="SUPFAM" id="SSF54277">
    <property type="entry name" value="CAD &amp; PB1 domains"/>
    <property type="match status" value="1"/>
</dbReference>
<dbReference type="EMBL" id="JABCRI010000014">
    <property type="protein sequence ID" value="KAF8394742.1"/>
    <property type="molecule type" value="Genomic_DNA"/>
</dbReference>
<dbReference type="Pfam" id="PF04434">
    <property type="entry name" value="SWIM"/>
    <property type="match status" value="1"/>
</dbReference>
<feature type="compositionally biased region" description="Basic residues" evidence="5">
    <location>
        <begin position="692"/>
        <end position="701"/>
    </location>
</feature>
<dbReference type="AlphaFoldDB" id="A0A835DBI8"/>
<reference evidence="7 8" key="1">
    <citation type="submission" date="2020-04" db="EMBL/GenBank/DDBJ databases">
        <title>Plant Genome Project.</title>
        <authorList>
            <person name="Zhang R.-G."/>
        </authorList>
    </citation>
    <scope>NUCLEOTIDE SEQUENCE [LARGE SCALE GENOMIC DNA]</scope>
    <source>
        <strain evidence="7">YNK0</strain>
        <tissue evidence="7">Leaf</tissue>
    </source>
</reference>
<organism evidence="7 8">
    <name type="scientific">Tetracentron sinense</name>
    <name type="common">Spur-leaf</name>
    <dbReference type="NCBI Taxonomy" id="13715"/>
    <lineage>
        <taxon>Eukaryota</taxon>
        <taxon>Viridiplantae</taxon>
        <taxon>Streptophyta</taxon>
        <taxon>Embryophyta</taxon>
        <taxon>Tracheophyta</taxon>
        <taxon>Spermatophyta</taxon>
        <taxon>Magnoliopsida</taxon>
        <taxon>Trochodendrales</taxon>
        <taxon>Trochodendraceae</taxon>
        <taxon>Tetracentron</taxon>
    </lineage>
</organism>
<protein>
    <recommendedName>
        <fullName evidence="6">SWIM-type domain-containing protein</fullName>
    </recommendedName>
</protein>